<feature type="compositionally biased region" description="Basic residues" evidence="6">
    <location>
        <begin position="8"/>
        <end position="29"/>
    </location>
</feature>
<feature type="transmembrane region" description="Helical" evidence="7">
    <location>
        <begin position="385"/>
        <end position="407"/>
    </location>
</feature>
<dbReference type="EMBL" id="WHJE01000180">
    <property type="protein sequence ID" value="KAE8762389.1"/>
    <property type="molecule type" value="Genomic_DNA"/>
</dbReference>
<feature type="transmembrane region" description="Helical" evidence="7">
    <location>
        <begin position="69"/>
        <end position="95"/>
    </location>
</feature>
<feature type="transmembrane region" description="Helical" evidence="7">
    <location>
        <begin position="451"/>
        <end position="470"/>
    </location>
</feature>
<feature type="transmembrane region" description="Helical" evidence="7">
    <location>
        <begin position="115"/>
        <end position="135"/>
    </location>
</feature>
<keyword evidence="2" id="KW-1003">Cell membrane</keyword>
<feature type="transmembrane region" description="Helical" evidence="7">
    <location>
        <begin position="515"/>
        <end position="540"/>
    </location>
</feature>
<feature type="transmembrane region" description="Helical" evidence="7">
    <location>
        <begin position="632"/>
        <end position="661"/>
    </location>
</feature>
<feature type="transmembrane region" description="Helical" evidence="7">
    <location>
        <begin position="339"/>
        <end position="360"/>
    </location>
</feature>
<proteinExistence type="predicted"/>
<feature type="transmembrane region" description="Helical" evidence="7">
    <location>
        <begin position="681"/>
        <end position="702"/>
    </location>
</feature>
<dbReference type="Pfam" id="PF05425">
    <property type="entry name" value="CopD"/>
    <property type="match status" value="1"/>
</dbReference>
<feature type="transmembrane region" description="Helical" evidence="7">
    <location>
        <begin position="561"/>
        <end position="584"/>
    </location>
</feature>
<evidence type="ECO:0000313" key="10">
    <source>
        <dbReference type="Proteomes" id="UP000451860"/>
    </source>
</evidence>
<keyword evidence="3 7" id="KW-0812">Transmembrane</keyword>
<feature type="transmembrane region" description="Helical" evidence="7">
    <location>
        <begin position="596"/>
        <end position="620"/>
    </location>
</feature>
<gene>
    <name evidence="9" type="ORF">GB883_19620</name>
</gene>
<dbReference type="Pfam" id="PF09678">
    <property type="entry name" value="Caa3_CtaG"/>
    <property type="match status" value="1"/>
</dbReference>
<dbReference type="GO" id="GO:0005886">
    <property type="term" value="C:plasma membrane"/>
    <property type="evidence" value="ECO:0007669"/>
    <property type="project" value="UniProtKB-SubCell"/>
</dbReference>
<comment type="subcellular location">
    <subcellularLocation>
        <location evidence="1">Cell membrane</location>
        <topology evidence="1">Multi-pass membrane protein</topology>
    </subcellularLocation>
</comment>
<sequence length="759" mass="79911">MVDGGARRGARARRGGGHRPLRCAHRPPGGRHCPGRAYVTGPTRRRPSAAEPNAYPGRVADLPARAPRVWWYALGALPLALLALAGGLLLTGAVAPLPLFDPGPLVRWGLPVVTVLTHAGAAVTLGAFALCAVVLPRQVPAPHPGRERAPRVAVDGRAWPLAATTGAVAAVVWALAQLAHLVLTHASVVGTGVGGPGYGAQLAQFVTEIELGRYLAWATVLTALVAVLAVAVAGYTSAAWTAILALVALFPLSLTGHAAGAASHELAVSSWWLHLGGVALWVGGLTVLCAVAGRTGRDLPAAVERYSALALWAFAIAVFGGIANAWIRLNSPADLLTHPYGQLLLVKIVLTAGLGVAGWAHRSVTIPHIRAAAAQRLPGDGPGRAFWRLAGVEVLVMGAVVGLGVALGSSAPPVPQEPLTDASPTYLITGYPVPPFPTALTYLTQWRLDPLTALAVAAGLLVYLSWVVRLRRRGDAWSAARTASWVAGMLAFLWVTNGGPAVYGKVLFSGHMLQHMLLAMVVPLFLVLGAPVTLAVRALPHRADGSRGPREWLLALVHSRWAGFFSNPIVAAVNFAGSLIVFYYSSLFLGALNTHIGHVLMVLHFTLAGYLFANVLIGIDPGPRRPSYPLRLLLLFATMAFHAFFGLSLISLTSLLAADYFGWLGLPWNVDALADQEKGGAITWGIGELPTLALAVAVAFAWSRDEERAARRADRKADRDDDAELRAYNEMLAARAAQSAGEQAAGLSRSEGPREPRQG</sequence>
<dbReference type="PANTHER" id="PTHR34820:SF4">
    <property type="entry name" value="INNER MEMBRANE PROTEIN YEBZ"/>
    <property type="match status" value="1"/>
</dbReference>
<dbReference type="GO" id="GO:0006825">
    <property type="term" value="P:copper ion transport"/>
    <property type="evidence" value="ECO:0007669"/>
    <property type="project" value="InterPro"/>
</dbReference>
<reference evidence="9 10" key="1">
    <citation type="submission" date="2019-10" db="EMBL/GenBank/DDBJ databases">
        <title>Georgenia wutianyii sp. nov. and Georgenia yuyongxinii sp. nov. isolated from plateau pika (Ochotona curzoniae) in the Qinghai-Tibet plateau of China.</title>
        <authorList>
            <person name="Tian Z."/>
        </authorList>
    </citation>
    <scope>NUCLEOTIDE SEQUENCE [LARGE SCALE GENOMIC DNA]</scope>
    <source>
        <strain evidence="9 10">DSM 21501</strain>
    </source>
</reference>
<feature type="transmembrane region" description="Helical" evidence="7">
    <location>
        <begin position="214"/>
        <end position="233"/>
    </location>
</feature>
<dbReference type="InterPro" id="IPR008457">
    <property type="entry name" value="Cu-R_CopD_dom"/>
</dbReference>
<keyword evidence="4 7" id="KW-1133">Transmembrane helix</keyword>
<accession>A0A7J5UJ31</accession>
<dbReference type="PANTHER" id="PTHR34820">
    <property type="entry name" value="INNER MEMBRANE PROTEIN YEBZ"/>
    <property type="match status" value="1"/>
</dbReference>
<feature type="transmembrane region" description="Helical" evidence="7">
    <location>
        <begin position="240"/>
        <end position="259"/>
    </location>
</feature>
<organism evidence="9 10">
    <name type="scientific">Georgenia thermotolerans</name>
    <dbReference type="NCBI Taxonomy" id="527326"/>
    <lineage>
        <taxon>Bacteria</taxon>
        <taxon>Bacillati</taxon>
        <taxon>Actinomycetota</taxon>
        <taxon>Actinomycetes</taxon>
        <taxon>Micrococcales</taxon>
        <taxon>Bogoriellaceae</taxon>
        <taxon>Georgenia</taxon>
    </lineage>
</organism>
<feature type="transmembrane region" description="Helical" evidence="7">
    <location>
        <begin position="156"/>
        <end position="176"/>
    </location>
</feature>
<dbReference type="AlphaFoldDB" id="A0A7J5UJ31"/>
<keyword evidence="10" id="KW-1185">Reference proteome</keyword>
<protein>
    <submittedName>
        <fullName evidence="9">Copper resistance protein CopD</fullName>
    </submittedName>
</protein>
<dbReference type="InterPro" id="IPR032694">
    <property type="entry name" value="CopC/D"/>
</dbReference>
<name>A0A7J5UJ31_9MICO</name>
<evidence type="ECO:0000256" key="1">
    <source>
        <dbReference type="ARBA" id="ARBA00004651"/>
    </source>
</evidence>
<feature type="region of interest" description="Disordered" evidence="6">
    <location>
        <begin position="735"/>
        <end position="759"/>
    </location>
</feature>
<feature type="region of interest" description="Disordered" evidence="6">
    <location>
        <begin position="1"/>
        <end position="52"/>
    </location>
</feature>
<evidence type="ECO:0000256" key="7">
    <source>
        <dbReference type="SAM" id="Phobius"/>
    </source>
</evidence>
<evidence type="ECO:0000256" key="5">
    <source>
        <dbReference type="ARBA" id="ARBA00023136"/>
    </source>
</evidence>
<evidence type="ECO:0000256" key="3">
    <source>
        <dbReference type="ARBA" id="ARBA00022692"/>
    </source>
</evidence>
<evidence type="ECO:0000313" key="9">
    <source>
        <dbReference type="EMBL" id="KAE8762389.1"/>
    </source>
</evidence>
<keyword evidence="5 7" id="KW-0472">Membrane</keyword>
<dbReference type="Proteomes" id="UP000451860">
    <property type="component" value="Unassembled WGS sequence"/>
</dbReference>
<feature type="transmembrane region" description="Helical" evidence="7">
    <location>
        <begin position="271"/>
        <end position="294"/>
    </location>
</feature>
<feature type="transmembrane region" description="Helical" evidence="7">
    <location>
        <begin position="306"/>
        <end position="327"/>
    </location>
</feature>
<feature type="compositionally biased region" description="Low complexity" evidence="6">
    <location>
        <begin position="735"/>
        <end position="748"/>
    </location>
</feature>
<evidence type="ECO:0000259" key="8">
    <source>
        <dbReference type="Pfam" id="PF05425"/>
    </source>
</evidence>
<evidence type="ECO:0000256" key="2">
    <source>
        <dbReference type="ARBA" id="ARBA00022475"/>
    </source>
</evidence>
<evidence type="ECO:0000256" key="4">
    <source>
        <dbReference type="ARBA" id="ARBA00022989"/>
    </source>
</evidence>
<evidence type="ECO:0000256" key="6">
    <source>
        <dbReference type="SAM" id="MobiDB-lite"/>
    </source>
</evidence>
<dbReference type="OrthoDB" id="5241646at2"/>
<dbReference type="InterPro" id="IPR019108">
    <property type="entry name" value="Caa3_assmbl_CtaG-rel"/>
</dbReference>
<feature type="domain" description="Copper resistance protein D" evidence="8">
    <location>
        <begin position="301"/>
        <end position="407"/>
    </location>
</feature>
<comment type="caution">
    <text evidence="9">The sequence shown here is derived from an EMBL/GenBank/DDBJ whole genome shotgun (WGS) entry which is preliminary data.</text>
</comment>
<feature type="transmembrane region" description="Helical" evidence="7">
    <location>
        <begin position="482"/>
        <end position="503"/>
    </location>
</feature>